<dbReference type="InterPro" id="IPR032710">
    <property type="entry name" value="NTF2-like_dom_sf"/>
</dbReference>
<reference evidence="2 3" key="1">
    <citation type="submission" date="2024-01" db="EMBL/GenBank/DDBJ databases">
        <authorList>
            <person name="Deng Y."/>
            <person name="Su J."/>
        </authorList>
    </citation>
    <scope>NUCLEOTIDE SEQUENCE [LARGE SCALE GENOMIC DNA]</scope>
    <source>
        <strain evidence="2 3">CPCC 100088</strain>
    </source>
</reference>
<dbReference type="EMBL" id="JAYWLC010000001">
    <property type="protein sequence ID" value="MER5170557.1"/>
    <property type="molecule type" value="Genomic_DNA"/>
</dbReference>
<protein>
    <submittedName>
        <fullName evidence="2">SgcJ/EcaC family oxidoreductase</fullName>
    </submittedName>
</protein>
<dbReference type="SUPFAM" id="SSF54427">
    <property type="entry name" value="NTF2-like"/>
    <property type="match status" value="1"/>
</dbReference>
<gene>
    <name evidence="2" type="ORF">VSX56_02120</name>
</gene>
<dbReference type="Gene3D" id="3.10.450.50">
    <property type="match status" value="1"/>
</dbReference>
<organism evidence="2 3">
    <name type="scientific">Thioclava kandeliae</name>
    <dbReference type="NCBI Taxonomy" id="3070818"/>
    <lineage>
        <taxon>Bacteria</taxon>
        <taxon>Pseudomonadati</taxon>
        <taxon>Pseudomonadota</taxon>
        <taxon>Alphaproteobacteria</taxon>
        <taxon>Rhodobacterales</taxon>
        <taxon>Paracoccaceae</taxon>
        <taxon>Thioclava</taxon>
    </lineage>
</organism>
<evidence type="ECO:0000259" key="1">
    <source>
        <dbReference type="Pfam" id="PF14534"/>
    </source>
</evidence>
<dbReference type="InterPro" id="IPR027843">
    <property type="entry name" value="DUF4440"/>
</dbReference>
<comment type="caution">
    <text evidence="2">The sequence shown here is derived from an EMBL/GenBank/DDBJ whole genome shotgun (WGS) entry which is preliminary data.</text>
</comment>
<name>A0ABV1SCB7_9RHOB</name>
<accession>A0ABV1SCB7</accession>
<dbReference type="Proteomes" id="UP001438953">
    <property type="component" value="Unassembled WGS sequence"/>
</dbReference>
<dbReference type="RefSeq" id="WP_339112121.1">
    <property type="nucleotide sequence ID" value="NZ_JAYWLC010000001.1"/>
</dbReference>
<feature type="domain" description="DUF4440" evidence="1">
    <location>
        <begin position="17"/>
        <end position="126"/>
    </location>
</feature>
<evidence type="ECO:0000313" key="2">
    <source>
        <dbReference type="EMBL" id="MER5170557.1"/>
    </source>
</evidence>
<keyword evidence="3" id="KW-1185">Reference proteome</keyword>
<dbReference type="Pfam" id="PF14534">
    <property type="entry name" value="DUF4440"/>
    <property type="match status" value="1"/>
</dbReference>
<reference evidence="2 3" key="2">
    <citation type="submission" date="2024-06" db="EMBL/GenBank/DDBJ databases">
        <title>Thioclava kandeliae sp. nov. from a rhizosphere soil sample of Kandelia candel in a mangrove.</title>
        <authorList>
            <person name="Mu T."/>
        </authorList>
    </citation>
    <scope>NUCLEOTIDE SEQUENCE [LARGE SCALE GENOMIC DNA]</scope>
    <source>
        <strain evidence="2 3">CPCC 100088</strain>
    </source>
</reference>
<evidence type="ECO:0000313" key="3">
    <source>
        <dbReference type="Proteomes" id="UP001438953"/>
    </source>
</evidence>
<proteinExistence type="predicted"/>
<sequence>MISTIEVPFSSPEDLPRAFTRAWSSKDARLLASFFTEDADFLGLTGEAVDGRQQIAELLAGEMAGAFARARLVTGKVRFRAVGRDVVIVQQRFVLSGIVNADGSDAGRVGAVFISVMARAGNGWLIVSGQFVVES</sequence>
<dbReference type="InterPro" id="IPR011944">
    <property type="entry name" value="Steroid_delta5-4_isomerase"/>
</dbReference>
<dbReference type="NCBIfam" id="TIGR02246">
    <property type="entry name" value="SgcJ/EcaC family oxidoreductase"/>
    <property type="match status" value="1"/>
</dbReference>